<accession>A0A8S5NL81</accession>
<reference evidence="2" key="1">
    <citation type="journal article" date="2021" name="Proc. Natl. Acad. Sci. U.S.A.">
        <title>A Catalog of Tens of Thousands of Viruses from Human Metagenomes Reveals Hidden Associations with Chronic Diseases.</title>
        <authorList>
            <person name="Tisza M.J."/>
            <person name="Buck C.B."/>
        </authorList>
    </citation>
    <scope>NUCLEOTIDE SEQUENCE</scope>
    <source>
        <strain evidence="2">CtOPZ7</strain>
    </source>
</reference>
<dbReference type="EMBL" id="BK015196">
    <property type="protein sequence ID" value="DAD95565.1"/>
    <property type="molecule type" value="Genomic_DNA"/>
</dbReference>
<dbReference type="SUPFAM" id="SSF68912">
    <property type="entry name" value="Rho N-terminal domain-like"/>
    <property type="match status" value="1"/>
</dbReference>
<evidence type="ECO:0000259" key="1">
    <source>
        <dbReference type="Pfam" id="PF07498"/>
    </source>
</evidence>
<dbReference type="Pfam" id="PF07498">
    <property type="entry name" value="Rho_N"/>
    <property type="match status" value="1"/>
</dbReference>
<dbReference type="InterPro" id="IPR036269">
    <property type="entry name" value="Rho_N_sf"/>
</dbReference>
<dbReference type="GO" id="GO:0006353">
    <property type="term" value="P:DNA-templated transcription termination"/>
    <property type="evidence" value="ECO:0007669"/>
    <property type="project" value="InterPro"/>
</dbReference>
<dbReference type="InterPro" id="IPR011112">
    <property type="entry name" value="Rho-like_N"/>
</dbReference>
<feature type="domain" description="Rho termination factor-like N-terminal" evidence="1">
    <location>
        <begin position="45"/>
        <end position="72"/>
    </location>
</feature>
<organism evidence="2">
    <name type="scientific">Siphoviridae sp. ctOPZ7</name>
    <dbReference type="NCBI Taxonomy" id="2826310"/>
    <lineage>
        <taxon>Viruses</taxon>
        <taxon>Duplodnaviria</taxon>
        <taxon>Heunggongvirae</taxon>
        <taxon>Uroviricota</taxon>
        <taxon>Caudoviricetes</taxon>
    </lineage>
</organism>
<proteinExistence type="predicted"/>
<sequence length="82" mass="8687">MRLIKDNVERVADGAKADKLKTLGFKEIGSAAAEVVGPDDKSPDRMSVAELKALAKEKGIEGASSLTKAELLTVLKDVMDSD</sequence>
<protein>
    <submittedName>
        <fullName evidence="2">Rho termination factor, N-terminal domain</fullName>
    </submittedName>
</protein>
<evidence type="ECO:0000313" key="2">
    <source>
        <dbReference type="EMBL" id="DAD95565.1"/>
    </source>
</evidence>
<dbReference type="Gene3D" id="1.10.720.10">
    <property type="match status" value="1"/>
</dbReference>
<name>A0A8S5NL81_9CAUD</name>